<comment type="caution">
    <text evidence="2">The sequence shown here is derived from an EMBL/GenBank/DDBJ whole genome shotgun (WGS) entry which is preliminary data.</text>
</comment>
<dbReference type="STRING" id="35608.A0A2U1PTZ0"/>
<sequence>MDDITANMCQFGKGRIGTSSQVLRFAYAIENCVQESEVPGPDGDILGVVEGWEDDETHNPKVAAISHTRGLTLFFFVPFKELSITTVELRVSEVVTMVDNDCGVRVSVVVVNNDGRVT</sequence>
<gene>
    <name evidence="2" type="ORF">CTI12_AA112800</name>
</gene>
<dbReference type="Pfam" id="PF19270">
    <property type="entry name" value="FBO_C"/>
    <property type="match status" value="1"/>
</dbReference>
<dbReference type="EMBL" id="PKPP01000737">
    <property type="protein sequence ID" value="PWA89230.1"/>
    <property type="molecule type" value="Genomic_DNA"/>
</dbReference>
<evidence type="ECO:0000313" key="2">
    <source>
        <dbReference type="EMBL" id="PWA89230.1"/>
    </source>
</evidence>
<proteinExistence type="predicted"/>
<feature type="domain" description="F-box protein Hrt3/FBXO9 C-terminal" evidence="1">
    <location>
        <begin position="32"/>
        <end position="95"/>
    </location>
</feature>
<organism evidence="2 3">
    <name type="scientific">Artemisia annua</name>
    <name type="common">Sweet wormwood</name>
    <dbReference type="NCBI Taxonomy" id="35608"/>
    <lineage>
        <taxon>Eukaryota</taxon>
        <taxon>Viridiplantae</taxon>
        <taxon>Streptophyta</taxon>
        <taxon>Embryophyta</taxon>
        <taxon>Tracheophyta</taxon>
        <taxon>Spermatophyta</taxon>
        <taxon>Magnoliopsida</taxon>
        <taxon>eudicotyledons</taxon>
        <taxon>Gunneridae</taxon>
        <taxon>Pentapetalae</taxon>
        <taxon>asterids</taxon>
        <taxon>campanulids</taxon>
        <taxon>Asterales</taxon>
        <taxon>Asteraceae</taxon>
        <taxon>Asteroideae</taxon>
        <taxon>Anthemideae</taxon>
        <taxon>Artemisiinae</taxon>
        <taxon>Artemisia</taxon>
    </lineage>
</organism>
<dbReference type="InterPro" id="IPR045464">
    <property type="entry name" value="Hrt3/FBXO9_C"/>
</dbReference>
<dbReference type="AlphaFoldDB" id="A0A2U1PTZ0"/>
<dbReference type="Proteomes" id="UP000245207">
    <property type="component" value="Unassembled WGS sequence"/>
</dbReference>
<name>A0A2U1PTZ0_ARTAN</name>
<keyword evidence="3" id="KW-1185">Reference proteome</keyword>
<accession>A0A2U1PTZ0</accession>
<protein>
    <submittedName>
        <fullName evidence="2">F-box protein 7</fullName>
    </submittedName>
</protein>
<dbReference type="OrthoDB" id="2117972at2759"/>
<evidence type="ECO:0000259" key="1">
    <source>
        <dbReference type="Pfam" id="PF19270"/>
    </source>
</evidence>
<evidence type="ECO:0000313" key="3">
    <source>
        <dbReference type="Proteomes" id="UP000245207"/>
    </source>
</evidence>
<reference evidence="2 3" key="1">
    <citation type="journal article" date="2018" name="Mol. Plant">
        <title>The genome of Artemisia annua provides insight into the evolution of Asteraceae family and artemisinin biosynthesis.</title>
        <authorList>
            <person name="Shen Q."/>
            <person name="Zhang L."/>
            <person name="Liao Z."/>
            <person name="Wang S."/>
            <person name="Yan T."/>
            <person name="Shi P."/>
            <person name="Liu M."/>
            <person name="Fu X."/>
            <person name="Pan Q."/>
            <person name="Wang Y."/>
            <person name="Lv Z."/>
            <person name="Lu X."/>
            <person name="Zhang F."/>
            <person name="Jiang W."/>
            <person name="Ma Y."/>
            <person name="Chen M."/>
            <person name="Hao X."/>
            <person name="Li L."/>
            <person name="Tang Y."/>
            <person name="Lv G."/>
            <person name="Zhou Y."/>
            <person name="Sun X."/>
            <person name="Brodelius P.E."/>
            <person name="Rose J.K.C."/>
            <person name="Tang K."/>
        </authorList>
    </citation>
    <scope>NUCLEOTIDE SEQUENCE [LARGE SCALE GENOMIC DNA]</scope>
    <source>
        <strain evidence="3">cv. Huhao1</strain>
        <tissue evidence="2">Leaf</tissue>
    </source>
</reference>